<evidence type="ECO:0000313" key="3">
    <source>
        <dbReference type="Proteomes" id="UP000712600"/>
    </source>
</evidence>
<evidence type="ECO:0000256" key="1">
    <source>
        <dbReference type="SAM" id="Coils"/>
    </source>
</evidence>
<proteinExistence type="predicted"/>
<evidence type="ECO:0000313" key="2">
    <source>
        <dbReference type="EMBL" id="KAF3484549.1"/>
    </source>
</evidence>
<dbReference type="Proteomes" id="UP000712600">
    <property type="component" value="Unassembled WGS sequence"/>
</dbReference>
<gene>
    <name evidence="2" type="ORF">F2Q69_00053018</name>
</gene>
<protein>
    <submittedName>
        <fullName evidence="2">Uncharacterized protein</fullName>
    </submittedName>
</protein>
<organism evidence="2 3">
    <name type="scientific">Brassica cretica</name>
    <name type="common">Mustard</name>
    <dbReference type="NCBI Taxonomy" id="69181"/>
    <lineage>
        <taxon>Eukaryota</taxon>
        <taxon>Viridiplantae</taxon>
        <taxon>Streptophyta</taxon>
        <taxon>Embryophyta</taxon>
        <taxon>Tracheophyta</taxon>
        <taxon>Spermatophyta</taxon>
        <taxon>Magnoliopsida</taxon>
        <taxon>eudicotyledons</taxon>
        <taxon>Gunneridae</taxon>
        <taxon>Pentapetalae</taxon>
        <taxon>rosids</taxon>
        <taxon>malvids</taxon>
        <taxon>Brassicales</taxon>
        <taxon>Brassicaceae</taxon>
        <taxon>Brassiceae</taxon>
        <taxon>Brassica</taxon>
    </lineage>
</organism>
<feature type="coiled-coil region" evidence="1">
    <location>
        <begin position="268"/>
        <end position="295"/>
    </location>
</feature>
<sequence length="410" mass="47244">MRSPVTAEIRVSWVRLEKYEKRGSSICGFRMVLARDFEALFWEIVKDLQSHIFQCLEVLWKQSTGYTESVLVERLRMEAEGTAEFLWDRNNSKNFVIWIRGISGVLRIEISIEESIYFLKVKLWKGLEERNILRGEDRIRGPFKDWKIYCGKKVLLQGRTCIVNERPMILSVAYGEGTSQADRSAHLSDVQETSSWRFSYDNEVPILENPEHLALIWRKIREKGCDLPSLGDMRERDAYVWMAVANAKQLRGELEAVRVTGQQREVEIEGLQGKLSAAETEKVAVQNDLNSMKEKHRREIEGRDAATPKECNLARRSLAREYDAVLAVVKDKLQKKKKEMAADIRLQKVRTRIEALTEYSKVGFELEEELERLRGQDISLNVDYGLASVSDPSLSRLKLPEVSGDSVDQD</sequence>
<name>A0A8S9MSN0_BRACR</name>
<comment type="caution">
    <text evidence="2">The sequence shown here is derived from an EMBL/GenBank/DDBJ whole genome shotgun (WGS) entry which is preliminary data.</text>
</comment>
<dbReference type="AlphaFoldDB" id="A0A8S9MSN0"/>
<accession>A0A8S9MSN0</accession>
<keyword evidence="1" id="KW-0175">Coiled coil</keyword>
<dbReference type="EMBL" id="QGKX02002183">
    <property type="protein sequence ID" value="KAF3484549.1"/>
    <property type="molecule type" value="Genomic_DNA"/>
</dbReference>
<reference evidence="2" key="1">
    <citation type="submission" date="2019-12" db="EMBL/GenBank/DDBJ databases">
        <title>Genome sequencing and annotation of Brassica cretica.</title>
        <authorList>
            <person name="Studholme D.J."/>
            <person name="Sarris P."/>
        </authorList>
    </citation>
    <scope>NUCLEOTIDE SEQUENCE</scope>
    <source>
        <strain evidence="2">PFS-109/04</strain>
        <tissue evidence="2">Leaf</tissue>
    </source>
</reference>